<name>A0AA48GMP2_9BACT</name>
<dbReference type="KEGG" id="msea:METESE_08690"/>
<dbReference type="SUPFAM" id="SSF56784">
    <property type="entry name" value="HAD-like"/>
    <property type="match status" value="1"/>
</dbReference>
<dbReference type="InterPro" id="IPR036412">
    <property type="entry name" value="HAD-like_sf"/>
</dbReference>
<dbReference type="GO" id="GO:0044281">
    <property type="term" value="P:small molecule metabolic process"/>
    <property type="evidence" value="ECO:0007669"/>
    <property type="project" value="UniProtKB-ARBA"/>
</dbReference>
<evidence type="ECO:0000256" key="3">
    <source>
        <dbReference type="ARBA" id="ARBA00022801"/>
    </source>
</evidence>
<keyword evidence="6" id="KW-1185">Reference proteome</keyword>
<evidence type="ECO:0000256" key="4">
    <source>
        <dbReference type="ARBA" id="ARBA00022842"/>
    </source>
</evidence>
<dbReference type="PRINTS" id="PR00413">
    <property type="entry name" value="HADHALOGNASE"/>
</dbReference>
<dbReference type="AlphaFoldDB" id="A0AA48GMP2"/>
<protein>
    <submittedName>
        <fullName evidence="5">Haloacid dehalogenase</fullName>
    </submittedName>
</protein>
<dbReference type="SFLD" id="SFLDS00003">
    <property type="entry name" value="Haloacid_Dehalogenase"/>
    <property type="match status" value="1"/>
</dbReference>
<dbReference type="InterPro" id="IPR006439">
    <property type="entry name" value="HAD-SF_hydro_IA"/>
</dbReference>
<reference evidence="5" key="1">
    <citation type="journal article" date="2023" name="Int. J. Syst. Evol. Microbiol.">
        <title>Mesoterricola silvestris gen. nov., sp. nov., Mesoterricola sediminis sp. nov., Geothrix oryzae sp. nov., Geothrix edaphica sp. nov., Geothrix rubra sp. nov., and Geothrix limicola sp. nov., six novel members of Acidobacteriota isolated from soils.</title>
        <authorList>
            <person name="Itoh H."/>
            <person name="Sugisawa Y."/>
            <person name="Mise K."/>
            <person name="Xu Z."/>
            <person name="Kuniyasu M."/>
            <person name="Ushijima N."/>
            <person name="Kawano K."/>
            <person name="Kobayashi E."/>
            <person name="Shiratori Y."/>
            <person name="Masuda Y."/>
            <person name="Senoo K."/>
        </authorList>
    </citation>
    <scope>NUCLEOTIDE SEQUENCE</scope>
    <source>
        <strain evidence="5">W786</strain>
    </source>
</reference>
<accession>A0AA48GMP2</accession>
<dbReference type="GO" id="GO:0016791">
    <property type="term" value="F:phosphatase activity"/>
    <property type="evidence" value="ECO:0007669"/>
    <property type="project" value="TreeGrafter"/>
</dbReference>
<comment type="cofactor">
    <cofactor evidence="1">
        <name>Mg(2+)</name>
        <dbReference type="ChEBI" id="CHEBI:18420"/>
    </cofactor>
</comment>
<keyword evidence="4" id="KW-0460">Magnesium</keyword>
<dbReference type="PANTHER" id="PTHR46470:SF2">
    <property type="entry name" value="GLYCERALDEHYDE 3-PHOSPHATE PHOSPHATASE"/>
    <property type="match status" value="1"/>
</dbReference>
<dbReference type="Pfam" id="PF00702">
    <property type="entry name" value="Hydrolase"/>
    <property type="match status" value="1"/>
</dbReference>
<proteinExistence type="predicted"/>
<gene>
    <name evidence="5" type="ORF">METESE_08690</name>
</gene>
<sequence length="233" mass="25738">MAPVKALVFDLDDTLYPEAAYVRSGFQAVARFLRAEAGLDPEAVFLRLWTAHLRGDRGRLFDDLLAGHPEVTCGPARLVEVYRTHVPGLRLYPGMARLLDAAAARGLRLALISDGWLDAQVRKAAALDLPRWFDPVRFTDTWGRAYWKPHPRAFEEAERRLGLPPEALVYVANNPAKDFEAPRARGWRTVRVVHPGQVPCGPATVEADAVGRGAAGLQAILASWDAGWLVNTR</sequence>
<dbReference type="PANTHER" id="PTHR46470">
    <property type="entry name" value="N-ACYLNEURAMINATE-9-PHOSPHATASE"/>
    <property type="match status" value="1"/>
</dbReference>
<dbReference type="Proteomes" id="UP001228113">
    <property type="component" value="Chromosome"/>
</dbReference>
<dbReference type="RefSeq" id="WP_243329432.1">
    <property type="nucleotide sequence ID" value="NZ_AP027081.1"/>
</dbReference>
<evidence type="ECO:0000313" key="6">
    <source>
        <dbReference type="Proteomes" id="UP001228113"/>
    </source>
</evidence>
<dbReference type="SFLD" id="SFLDG01129">
    <property type="entry name" value="C1.5:_HAD__Beta-PGM__Phosphata"/>
    <property type="match status" value="1"/>
</dbReference>
<dbReference type="GO" id="GO:0046872">
    <property type="term" value="F:metal ion binding"/>
    <property type="evidence" value="ECO:0007669"/>
    <property type="project" value="UniProtKB-KW"/>
</dbReference>
<evidence type="ECO:0000256" key="2">
    <source>
        <dbReference type="ARBA" id="ARBA00022723"/>
    </source>
</evidence>
<evidence type="ECO:0000313" key="5">
    <source>
        <dbReference type="EMBL" id="BDU75911.1"/>
    </source>
</evidence>
<evidence type="ECO:0000256" key="1">
    <source>
        <dbReference type="ARBA" id="ARBA00001946"/>
    </source>
</evidence>
<keyword evidence="3" id="KW-0378">Hydrolase</keyword>
<dbReference type="InterPro" id="IPR023214">
    <property type="entry name" value="HAD_sf"/>
</dbReference>
<dbReference type="InterPro" id="IPR051400">
    <property type="entry name" value="HAD-like_hydrolase"/>
</dbReference>
<dbReference type="EMBL" id="AP027081">
    <property type="protein sequence ID" value="BDU75911.1"/>
    <property type="molecule type" value="Genomic_DNA"/>
</dbReference>
<dbReference type="Gene3D" id="1.10.150.520">
    <property type="match status" value="1"/>
</dbReference>
<organism evidence="5 6">
    <name type="scientific">Mesoterricola sediminis</name>
    <dbReference type="NCBI Taxonomy" id="2927980"/>
    <lineage>
        <taxon>Bacteria</taxon>
        <taxon>Pseudomonadati</taxon>
        <taxon>Acidobacteriota</taxon>
        <taxon>Holophagae</taxon>
        <taxon>Holophagales</taxon>
        <taxon>Holophagaceae</taxon>
        <taxon>Mesoterricola</taxon>
    </lineage>
</organism>
<keyword evidence="2" id="KW-0479">Metal-binding</keyword>
<dbReference type="Gene3D" id="3.40.50.1000">
    <property type="entry name" value="HAD superfamily/HAD-like"/>
    <property type="match status" value="1"/>
</dbReference>